<dbReference type="Pfam" id="PF00082">
    <property type="entry name" value="Peptidase_S8"/>
    <property type="match status" value="1"/>
</dbReference>
<evidence type="ECO:0000259" key="1">
    <source>
        <dbReference type="Pfam" id="PF00082"/>
    </source>
</evidence>
<accession>A0ABY4G1V0</accession>
<dbReference type="Proteomes" id="UP000830401">
    <property type="component" value="Chromosome"/>
</dbReference>
<keyword evidence="3" id="KW-1185">Reference proteome</keyword>
<dbReference type="Gene3D" id="3.40.50.200">
    <property type="entry name" value="Peptidase S8/S53 domain"/>
    <property type="match status" value="1"/>
</dbReference>
<dbReference type="SUPFAM" id="SSF52743">
    <property type="entry name" value="Subtilisin-like"/>
    <property type="match status" value="1"/>
</dbReference>
<dbReference type="EMBL" id="CP095061">
    <property type="protein sequence ID" value="UOQ64803.1"/>
    <property type="molecule type" value="Genomic_DNA"/>
</dbReference>
<dbReference type="InterPro" id="IPR000209">
    <property type="entry name" value="Peptidase_S8/S53_dom"/>
</dbReference>
<reference evidence="2" key="1">
    <citation type="submission" date="2022-04" db="EMBL/GenBank/DDBJ databases">
        <title>Hymenobacter sp. isolated from the air.</title>
        <authorList>
            <person name="Won M."/>
            <person name="Lee C.-M."/>
            <person name="Woen H.-Y."/>
            <person name="Kwon S.-W."/>
        </authorList>
    </citation>
    <scope>NUCLEOTIDE SEQUENCE</scope>
    <source>
        <strain evidence="2">5420S-77</strain>
    </source>
</reference>
<gene>
    <name evidence="2" type="ORF">MUN86_14655</name>
</gene>
<proteinExistence type="predicted"/>
<feature type="domain" description="Peptidase S8/S53" evidence="1">
    <location>
        <begin position="12"/>
        <end position="141"/>
    </location>
</feature>
<sequence length="175" mass="18943">MSALPTRNERVTLLFFSAGKANTQFAAQRPWANHARTFGIAASTENEHLASYSNFGEGIDLCAPSSDENIGLRSITNTSLPGGGDLAGHTGGPDDYTAHFGGTLSTTPLTAEVAAFVLSLDPTLTWQEVRDIFNNTAVKLTSSTLMPKRFWAWTAVRWPSVCRIKSREGPSYFGE</sequence>
<name>A0ABY4G1V0_9BACT</name>
<evidence type="ECO:0000313" key="2">
    <source>
        <dbReference type="EMBL" id="UOQ64803.1"/>
    </source>
</evidence>
<protein>
    <submittedName>
        <fullName evidence="2">S8 family serine peptidase</fullName>
    </submittedName>
</protein>
<dbReference type="RefSeq" id="WP_245118792.1">
    <property type="nucleotide sequence ID" value="NZ_CP095061.1"/>
</dbReference>
<dbReference type="InterPro" id="IPR036852">
    <property type="entry name" value="Peptidase_S8/S53_dom_sf"/>
</dbReference>
<evidence type="ECO:0000313" key="3">
    <source>
        <dbReference type="Proteomes" id="UP000830401"/>
    </source>
</evidence>
<organism evidence="2 3">
    <name type="scientific">Hymenobacter volaticus</name>
    <dbReference type="NCBI Taxonomy" id="2932254"/>
    <lineage>
        <taxon>Bacteria</taxon>
        <taxon>Pseudomonadati</taxon>
        <taxon>Bacteroidota</taxon>
        <taxon>Cytophagia</taxon>
        <taxon>Cytophagales</taxon>
        <taxon>Hymenobacteraceae</taxon>
        <taxon>Hymenobacter</taxon>
    </lineage>
</organism>